<gene>
    <name evidence="1" type="ORF">F8237_12665</name>
</gene>
<dbReference type="Proteomes" id="UP000325641">
    <property type="component" value="Chromosome"/>
</dbReference>
<dbReference type="AlphaFoldDB" id="A0A5P6P467"/>
<protein>
    <submittedName>
        <fullName evidence="1">Uncharacterized protein</fullName>
    </submittedName>
</protein>
<sequence>MSILASSVMGSQFPVDSLATSLFGLGLRESWSLHWQREKAIMRIVIIAFDAVDRLAVDRLYMEWWRARRRSDLQPSILGRAAGNRVTLTVDSEFVPELQKAGVAFEVQSAAA</sequence>
<dbReference type="KEGG" id="bbet:F8237_12665"/>
<dbReference type="RefSeq" id="WP_151645102.1">
    <property type="nucleotide sequence ID" value="NZ_CP044543.1"/>
</dbReference>
<organism evidence="1 2">
    <name type="scientific">Bradyrhizobium betae</name>
    <dbReference type="NCBI Taxonomy" id="244734"/>
    <lineage>
        <taxon>Bacteria</taxon>
        <taxon>Pseudomonadati</taxon>
        <taxon>Pseudomonadota</taxon>
        <taxon>Alphaproteobacteria</taxon>
        <taxon>Hyphomicrobiales</taxon>
        <taxon>Nitrobacteraceae</taxon>
        <taxon>Bradyrhizobium</taxon>
    </lineage>
</organism>
<accession>A0A5P6P467</accession>
<evidence type="ECO:0000313" key="1">
    <source>
        <dbReference type="EMBL" id="QFI73172.1"/>
    </source>
</evidence>
<reference evidence="2" key="1">
    <citation type="submission" date="2019-10" db="EMBL/GenBank/DDBJ databases">
        <title>Complete Genome Sequence of Bradyrhizobium betae type strain PL7HG1T.</title>
        <authorList>
            <person name="Bromfield E.S.P."/>
            <person name="Cloutier S."/>
        </authorList>
    </citation>
    <scope>NUCLEOTIDE SEQUENCE [LARGE SCALE GENOMIC DNA]</scope>
    <source>
        <strain evidence="2">PL7HG1</strain>
    </source>
</reference>
<name>A0A5P6P467_9BRAD</name>
<evidence type="ECO:0000313" key="2">
    <source>
        <dbReference type="Proteomes" id="UP000325641"/>
    </source>
</evidence>
<dbReference type="EMBL" id="CP044543">
    <property type="protein sequence ID" value="QFI73172.1"/>
    <property type="molecule type" value="Genomic_DNA"/>
</dbReference>
<proteinExistence type="predicted"/>